<feature type="compositionally biased region" description="Pro residues" evidence="4">
    <location>
        <begin position="58"/>
        <end position="83"/>
    </location>
</feature>
<feature type="region of interest" description="Disordered" evidence="4">
    <location>
        <begin position="211"/>
        <end position="343"/>
    </location>
</feature>
<feature type="chain" id="PRO_5015110216" description="Formin-like protein" evidence="6">
    <location>
        <begin position="35"/>
        <end position="802"/>
    </location>
</feature>
<evidence type="ECO:0000256" key="1">
    <source>
        <dbReference type="ARBA" id="ARBA00025793"/>
    </source>
</evidence>
<evidence type="ECO:0000256" key="3">
    <source>
        <dbReference type="SAM" id="Coils"/>
    </source>
</evidence>
<comment type="similarity">
    <text evidence="1">Belongs to the formin-like family. Class-I subfamily.</text>
</comment>
<keyword evidence="5" id="KW-0472">Membrane</keyword>
<comment type="caution">
    <text evidence="8">The sequence shown here is derived from an EMBL/GenBank/DDBJ whole genome shotgun (WGS) entry which is preliminary data.</text>
</comment>
<dbReference type="InterPro" id="IPR042201">
    <property type="entry name" value="FH2_Formin_sf"/>
</dbReference>
<dbReference type="Proteomes" id="UP000238479">
    <property type="component" value="Chromosome 4"/>
</dbReference>
<feature type="compositionally biased region" description="Low complexity" evidence="4">
    <location>
        <begin position="788"/>
        <end position="802"/>
    </location>
</feature>
<dbReference type="PANTHER" id="PTHR23213:SF354">
    <property type="entry name" value="FORMIN-LIKE PROTEIN 4"/>
    <property type="match status" value="1"/>
</dbReference>
<keyword evidence="3" id="KW-0175">Coiled coil</keyword>
<protein>
    <recommendedName>
        <fullName evidence="2">Formin-like protein</fullName>
    </recommendedName>
</protein>
<evidence type="ECO:0000256" key="4">
    <source>
        <dbReference type="SAM" id="MobiDB-lite"/>
    </source>
</evidence>
<evidence type="ECO:0000313" key="9">
    <source>
        <dbReference type="Proteomes" id="UP000238479"/>
    </source>
</evidence>
<dbReference type="GO" id="GO:0051015">
    <property type="term" value="F:actin filament binding"/>
    <property type="evidence" value="ECO:0007669"/>
    <property type="project" value="InterPro"/>
</dbReference>
<feature type="region of interest" description="Disordered" evidence="4">
    <location>
        <begin position="585"/>
        <end position="617"/>
    </location>
</feature>
<proteinExistence type="inferred from homology"/>
<dbReference type="EMBL" id="PDCK01000042">
    <property type="protein sequence ID" value="PRQ41247.1"/>
    <property type="molecule type" value="Genomic_DNA"/>
</dbReference>
<dbReference type="InterPro" id="IPR027643">
    <property type="entry name" value="Formin-like_plant"/>
</dbReference>
<dbReference type="OMA" id="HSVIHNE"/>
<dbReference type="GO" id="GO:0045010">
    <property type="term" value="P:actin nucleation"/>
    <property type="evidence" value="ECO:0007669"/>
    <property type="project" value="InterPro"/>
</dbReference>
<feature type="compositionally biased region" description="Low complexity" evidence="4">
    <location>
        <begin position="589"/>
        <end position="610"/>
    </location>
</feature>
<feature type="domain" description="FH2" evidence="7">
    <location>
        <begin position="333"/>
        <end position="767"/>
    </location>
</feature>
<dbReference type="PANTHER" id="PTHR23213">
    <property type="entry name" value="FORMIN-RELATED"/>
    <property type="match status" value="1"/>
</dbReference>
<evidence type="ECO:0000259" key="7">
    <source>
        <dbReference type="PROSITE" id="PS51444"/>
    </source>
</evidence>
<feature type="region of interest" description="Disordered" evidence="4">
    <location>
        <begin position="58"/>
        <end position="85"/>
    </location>
</feature>
<dbReference type="SUPFAM" id="SSF101447">
    <property type="entry name" value="Formin homology 2 domain (FH2 domain)"/>
    <property type="match status" value="1"/>
</dbReference>
<dbReference type="PROSITE" id="PS51444">
    <property type="entry name" value="FH2"/>
    <property type="match status" value="1"/>
</dbReference>
<keyword evidence="6" id="KW-0732">Signal</keyword>
<accession>A0A2P6R477</accession>
<dbReference type="Pfam" id="PF02181">
    <property type="entry name" value="FH2"/>
    <property type="match status" value="1"/>
</dbReference>
<dbReference type="Gene3D" id="1.20.58.2220">
    <property type="entry name" value="Formin, FH2 domain"/>
    <property type="match status" value="1"/>
</dbReference>
<feature type="coiled-coil region" evidence="3">
    <location>
        <begin position="493"/>
        <end position="520"/>
    </location>
</feature>
<reference evidence="8 9" key="1">
    <citation type="journal article" date="2018" name="Nat. Genet.">
        <title>The Rosa genome provides new insights in the design of modern roses.</title>
        <authorList>
            <person name="Bendahmane M."/>
        </authorList>
    </citation>
    <scope>NUCLEOTIDE SEQUENCE [LARGE SCALE GENOMIC DNA]</scope>
    <source>
        <strain evidence="9">cv. Old Blush</strain>
    </source>
</reference>
<keyword evidence="9" id="KW-1185">Reference proteome</keyword>
<dbReference type="STRING" id="74649.A0A2P6R477"/>
<evidence type="ECO:0000256" key="5">
    <source>
        <dbReference type="SAM" id="Phobius"/>
    </source>
</evidence>
<dbReference type="Gramene" id="PRQ41247">
    <property type="protein sequence ID" value="PRQ41247"/>
    <property type="gene ID" value="RchiOBHm_Chr4g0444841"/>
</dbReference>
<dbReference type="AlphaFoldDB" id="A0A2P6R477"/>
<feature type="region of interest" description="Disordered" evidence="4">
    <location>
        <begin position="756"/>
        <end position="802"/>
    </location>
</feature>
<feature type="compositionally biased region" description="Low complexity" evidence="4">
    <location>
        <begin position="759"/>
        <end position="768"/>
    </location>
</feature>
<keyword evidence="5" id="KW-1133">Transmembrane helix</keyword>
<name>A0A2P6R477_ROSCH</name>
<dbReference type="OrthoDB" id="1668162at2759"/>
<feature type="transmembrane region" description="Helical" evidence="5">
    <location>
        <begin position="94"/>
        <end position="116"/>
    </location>
</feature>
<feature type="compositionally biased region" description="Pro residues" evidence="4">
    <location>
        <begin position="280"/>
        <end position="324"/>
    </location>
</feature>
<dbReference type="InterPro" id="IPR015425">
    <property type="entry name" value="FH2_Formin"/>
</dbReference>
<evidence type="ECO:0000256" key="6">
    <source>
        <dbReference type="SAM" id="SignalP"/>
    </source>
</evidence>
<organism evidence="8 9">
    <name type="scientific">Rosa chinensis</name>
    <name type="common">China rose</name>
    <dbReference type="NCBI Taxonomy" id="74649"/>
    <lineage>
        <taxon>Eukaryota</taxon>
        <taxon>Viridiplantae</taxon>
        <taxon>Streptophyta</taxon>
        <taxon>Embryophyta</taxon>
        <taxon>Tracheophyta</taxon>
        <taxon>Spermatophyta</taxon>
        <taxon>Magnoliopsida</taxon>
        <taxon>eudicotyledons</taxon>
        <taxon>Gunneridae</taxon>
        <taxon>Pentapetalae</taxon>
        <taxon>rosids</taxon>
        <taxon>fabids</taxon>
        <taxon>Rosales</taxon>
        <taxon>Rosaceae</taxon>
        <taxon>Rosoideae</taxon>
        <taxon>Rosoideae incertae sedis</taxon>
        <taxon>Rosa</taxon>
    </lineage>
</organism>
<dbReference type="SMART" id="SM00498">
    <property type="entry name" value="FH2"/>
    <property type="match status" value="1"/>
</dbReference>
<gene>
    <name evidence="8" type="ORF">RchiOBHm_Chr4g0444841</name>
</gene>
<evidence type="ECO:0000256" key="2">
    <source>
        <dbReference type="RuleBase" id="RU361260"/>
    </source>
</evidence>
<evidence type="ECO:0000313" key="8">
    <source>
        <dbReference type="EMBL" id="PRQ41247.1"/>
    </source>
</evidence>
<keyword evidence="5" id="KW-0812">Transmembrane</keyword>
<sequence>MAGALHLIIIRPWLLLLLLLFCILSGNFFGTCYGQSQNIETFFPFPLTPTPAPSPIIPISPSLPPVESPPPEPQQPLPLPLPLPEKKSNDNSNIAKAAAATAASTLVVCAVVFFFVQRCIVAKRRRKISGGVIGAGANNNSGSRGSRRGQPAAVNGNEFERYDGNLKGFIVDEDGLDVLYWRKLEAKNSKKKSFKKEAVRIRNIGDEIDEYDDGNGVGTSRENELPLFRGRSSTSDIDLVPEGNDRVRIGSSSRRMAANKGVEINPEPVVELSLQSSGSSPPPHSPPPTPPPLPIKAPAVPLPPPPPPVPAMKGPGLPPPPPPKPKSRSLNALSKPEPKGVKLKPLHWDKVNTNHEHSMVWDKIDKGSFRFDGDLMEALFGTVATNRKSPERGTGSSSQICILDERKSQNFAIVIKSLTISIEDILDVLNEGRGLSAENLEKLARIAPTEEEITQILAYNEDPKRLADAECFLYHILKAVPSAFTRLNAMHFRHNYEQEIAQLKESLQTIELGCKELRTRGLFMKLLEAILKAGNRMNAGTSRGNAQAFKLSSLRKLSDVRSSDGKTTLLHFVVEEVVRSEGKRGVLNRNHSLSRSGSQSSNGNMSSEQNVKSKEDREKEYMMLGLPVVGGISSEFSNVKKAATIDYDSFAIACSALTTRAAETRELVLQCEKDGGGRFVFEMNDFLEDAEEELKAMAKEQSRVMEFVKTTTEYYQGGASKEKGSHPFQLFVVVKDFLGMVDQACVEISRNVQRRKAVTASSGTSTSPDSPPSRNPVRFPVLPKNFMSGTSRSNSSGSDNEV</sequence>
<feature type="signal peptide" evidence="6">
    <location>
        <begin position="1"/>
        <end position="34"/>
    </location>
</feature>